<gene>
    <name evidence="5" type="ORF">SSPO_084370</name>
</gene>
<name>A0A499V9P5_9ACTN</name>
<dbReference type="Pfam" id="PF02113">
    <property type="entry name" value="Peptidase_S13"/>
    <property type="match status" value="1"/>
</dbReference>
<dbReference type="GO" id="GO:0004185">
    <property type="term" value="F:serine-type carboxypeptidase activity"/>
    <property type="evidence" value="ECO:0007669"/>
    <property type="project" value="InterPro"/>
</dbReference>
<dbReference type="InterPro" id="IPR000667">
    <property type="entry name" value="Peptidase_S13"/>
</dbReference>
<proteinExistence type="inferred from homology"/>
<dbReference type="EMBL" id="AP019620">
    <property type="protein sequence ID" value="BBJ45719.1"/>
    <property type="molecule type" value="Genomic_DNA"/>
</dbReference>
<accession>A0A499V9P5</accession>
<dbReference type="SUPFAM" id="SSF56601">
    <property type="entry name" value="beta-lactamase/transpeptidase-like"/>
    <property type="match status" value="1"/>
</dbReference>
<feature type="region of interest" description="Disordered" evidence="3">
    <location>
        <begin position="27"/>
        <end position="48"/>
    </location>
</feature>
<evidence type="ECO:0000256" key="3">
    <source>
        <dbReference type="SAM" id="MobiDB-lite"/>
    </source>
</evidence>
<feature type="compositionally biased region" description="Low complexity" evidence="3">
    <location>
        <begin position="27"/>
        <end position="44"/>
    </location>
</feature>
<sequence>MSLAVRRAFIIAAVPVTGALLSAPSALAADKSTKTTTATQSVAADGLDPAEQKIADNLNTRAQNPNLGDTFSGIVLDSKSDKVIWGHDADTALMPASNAKLATATAALTVLGPSTGSPPRWSTAMARSPS</sequence>
<reference evidence="5 6" key="1">
    <citation type="journal article" date="2020" name="Int. J. Syst. Evol. Microbiol.">
        <title>Reclassification of Streptomyces castelarensis and Streptomyces sporoclivatus as later heterotypic synonyms of Streptomyces antimycoticus.</title>
        <authorList>
            <person name="Komaki H."/>
            <person name="Tamura T."/>
        </authorList>
    </citation>
    <scope>NUCLEOTIDE SEQUENCE [LARGE SCALE GENOMIC DNA]</scope>
    <source>
        <strain evidence="5 6">NBRC 100767</strain>
    </source>
</reference>
<dbReference type="GO" id="GO:0000270">
    <property type="term" value="P:peptidoglycan metabolic process"/>
    <property type="evidence" value="ECO:0007669"/>
    <property type="project" value="TreeGrafter"/>
</dbReference>
<dbReference type="Proteomes" id="UP000463951">
    <property type="component" value="Chromosome"/>
</dbReference>
<keyword evidence="2" id="KW-0378">Hydrolase</keyword>
<evidence type="ECO:0000256" key="1">
    <source>
        <dbReference type="ARBA" id="ARBA00006096"/>
    </source>
</evidence>
<dbReference type="PANTHER" id="PTHR30023">
    <property type="entry name" value="D-ALANYL-D-ALANINE CARBOXYPEPTIDASE"/>
    <property type="match status" value="1"/>
</dbReference>
<dbReference type="GO" id="GO:0006508">
    <property type="term" value="P:proteolysis"/>
    <property type="evidence" value="ECO:0007669"/>
    <property type="project" value="InterPro"/>
</dbReference>
<evidence type="ECO:0000256" key="4">
    <source>
        <dbReference type="SAM" id="SignalP"/>
    </source>
</evidence>
<keyword evidence="4" id="KW-0732">Signal</keyword>
<dbReference type="PANTHER" id="PTHR30023:SF0">
    <property type="entry name" value="PENICILLIN-SENSITIVE CARBOXYPEPTIDASE A"/>
    <property type="match status" value="1"/>
</dbReference>
<dbReference type="Gene3D" id="3.40.710.10">
    <property type="entry name" value="DD-peptidase/beta-lactamase superfamily"/>
    <property type="match status" value="1"/>
</dbReference>
<comment type="similarity">
    <text evidence="1">Belongs to the peptidase S13 family.</text>
</comment>
<evidence type="ECO:0000313" key="6">
    <source>
        <dbReference type="Proteomes" id="UP000463951"/>
    </source>
</evidence>
<evidence type="ECO:0008006" key="7">
    <source>
        <dbReference type="Google" id="ProtNLM"/>
    </source>
</evidence>
<feature type="signal peptide" evidence="4">
    <location>
        <begin position="1"/>
        <end position="28"/>
    </location>
</feature>
<evidence type="ECO:0000256" key="2">
    <source>
        <dbReference type="ARBA" id="ARBA00022801"/>
    </source>
</evidence>
<evidence type="ECO:0000313" key="5">
    <source>
        <dbReference type="EMBL" id="BBJ45719.1"/>
    </source>
</evidence>
<protein>
    <recommendedName>
        <fullName evidence="7">Beta-lactamase-related domain-containing protein</fullName>
    </recommendedName>
</protein>
<dbReference type="InterPro" id="IPR012338">
    <property type="entry name" value="Beta-lactam/transpept-like"/>
</dbReference>
<dbReference type="AlphaFoldDB" id="A0A499V9P5"/>
<feature type="chain" id="PRO_5029915647" description="Beta-lactamase-related domain-containing protein" evidence="4">
    <location>
        <begin position="29"/>
        <end position="130"/>
    </location>
</feature>
<organism evidence="5 6">
    <name type="scientific">Streptomyces antimycoticus</name>
    <dbReference type="NCBI Taxonomy" id="68175"/>
    <lineage>
        <taxon>Bacteria</taxon>
        <taxon>Bacillati</taxon>
        <taxon>Actinomycetota</taxon>
        <taxon>Actinomycetes</taxon>
        <taxon>Kitasatosporales</taxon>
        <taxon>Streptomycetaceae</taxon>
        <taxon>Streptomyces</taxon>
        <taxon>Streptomyces violaceusniger group</taxon>
    </lineage>
</organism>